<protein>
    <submittedName>
        <fullName evidence="3">Polysaccharide deacetylase</fullName>
    </submittedName>
</protein>
<dbReference type="EMBL" id="CP002582">
    <property type="protein sequence ID" value="ADZ82621.1"/>
    <property type="molecule type" value="Genomic_DNA"/>
</dbReference>
<dbReference type="SUPFAM" id="SSF88713">
    <property type="entry name" value="Glycoside hydrolase/deacetylase"/>
    <property type="match status" value="1"/>
</dbReference>
<reference evidence="3 4" key="1">
    <citation type="journal article" date="2011" name="J. Bacteriol.">
        <title>Complete genome sequence of the cellulose-degrading bacterium Cellulosilyticum lentocellum.</title>
        <authorList>
            <consortium name="US DOE Joint Genome Institute"/>
            <person name="Miller D.A."/>
            <person name="Suen G."/>
            <person name="Bruce D."/>
            <person name="Copeland A."/>
            <person name="Cheng J.F."/>
            <person name="Detter C."/>
            <person name="Goodwin L.A."/>
            <person name="Han C.S."/>
            <person name="Hauser L.J."/>
            <person name="Land M.L."/>
            <person name="Lapidus A."/>
            <person name="Lucas S."/>
            <person name="Meincke L."/>
            <person name="Pitluck S."/>
            <person name="Tapia R."/>
            <person name="Teshima H."/>
            <person name="Woyke T."/>
            <person name="Fox B.G."/>
            <person name="Angert E.R."/>
            <person name="Currie C.R."/>
        </authorList>
    </citation>
    <scope>NUCLEOTIDE SEQUENCE [LARGE SCALE GENOMIC DNA]</scope>
    <source>
        <strain evidence="4">ATCC 49066 / DSM 5427 / NCIMB 11756 / RHM5</strain>
    </source>
</reference>
<keyword evidence="4" id="KW-1185">Reference proteome</keyword>
<dbReference type="Proteomes" id="UP000008467">
    <property type="component" value="Chromosome"/>
</dbReference>
<evidence type="ECO:0000259" key="2">
    <source>
        <dbReference type="PROSITE" id="PS51677"/>
    </source>
</evidence>
<dbReference type="InterPro" id="IPR050248">
    <property type="entry name" value="Polysacc_deacetylase_ArnD"/>
</dbReference>
<dbReference type="InterPro" id="IPR011330">
    <property type="entry name" value="Glyco_hydro/deAcase_b/a-brl"/>
</dbReference>
<feature type="domain" description="NodB homology" evidence="2">
    <location>
        <begin position="102"/>
        <end position="295"/>
    </location>
</feature>
<dbReference type="GO" id="GO:0016810">
    <property type="term" value="F:hydrolase activity, acting on carbon-nitrogen (but not peptide) bonds"/>
    <property type="evidence" value="ECO:0007669"/>
    <property type="project" value="InterPro"/>
</dbReference>
<dbReference type="PANTHER" id="PTHR10587">
    <property type="entry name" value="GLYCOSYL TRANSFERASE-RELATED"/>
    <property type="match status" value="1"/>
</dbReference>
<dbReference type="RefSeq" id="WP_013655922.1">
    <property type="nucleotide sequence ID" value="NC_015275.1"/>
</dbReference>
<feature type="coiled-coil region" evidence="1">
    <location>
        <begin position="54"/>
        <end position="102"/>
    </location>
</feature>
<evidence type="ECO:0000313" key="4">
    <source>
        <dbReference type="Proteomes" id="UP000008467"/>
    </source>
</evidence>
<dbReference type="AlphaFoldDB" id="F2JQ73"/>
<gene>
    <name evidence="3" type="ordered locus">Clole_0888</name>
</gene>
<sequence length="308" mass="34280">MAYRKKSRVGATLVFLFLSIFFVCTTGVLAFKMPNKVQELSGVKKELAEIEASKVSMQADLEDYSGRIEQIKEQVGQVKLDLEEAQKKNPELANSLAGATEKYAYLTFDDGPSDNTVKILDFLKANHLKATFFVLGKENQDDIYKRIVDEGHTLAIHSNTHQYNQIYTSVDSFMQDINALSNHLESVTGVKPDVMRFPGGSNNTISIKHGGKDLMDQIIAKVKEEGLVYFDWNVDSMDASANKQDKNVIVNSVLNGAEGQKHAIILMHDAAPKTTTVEALPEIVEGLRKQGFTFEKLTSETVPVQFKK</sequence>
<name>F2JQ73_CELLD</name>
<dbReference type="Pfam" id="PF01522">
    <property type="entry name" value="Polysacc_deac_1"/>
    <property type="match status" value="1"/>
</dbReference>
<dbReference type="STRING" id="642492.Clole_0888"/>
<evidence type="ECO:0000313" key="3">
    <source>
        <dbReference type="EMBL" id="ADZ82621.1"/>
    </source>
</evidence>
<dbReference type="PANTHER" id="PTHR10587:SF125">
    <property type="entry name" value="POLYSACCHARIDE DEACETYLASE YHEN-RELATED"/>
    <property type="match status" value="1"/>
</dbReference>
<dbReference type="GO" id="GO:0005975">
    <property type="term" value="P:carbohydrate metabolic process"/>
    <property type="evidence" value="ECO:0007669"/>
    <property type="project" value="InterPro"/>
</dbReference>
<dbReference type="KEGG" id="cle:Clole_0888"/>
<proteinExistence type="predicted"/>
<dbReference type="Gene3D" id="3.20.20.370">
    <property type="entry name" value="Glycoside hydrolase/deacetylase"/>
    <property type="match status" value="1"/>
</dbReference>
<accession>F2JQ73</accession>
<evidence type="ECO:0000256" key="1">
    <source>
        <dbReference type="SAM" id="Coils"/>
    </source>
</evidence>
<dbReference type="PROSITE" id="PS51677">
    <property type="entry name" value="NODB"/>
    <property type="match status" value="1"/>
</dbReference>
<organism evidence="3 4">
    <name type="scientific">Cellulosilyticum lentocellum (strain ATCC 49066 / DSM 5427 / NCIMB 11756 / RHM5)</name>
    <name type="common">Clostridium lentocellum</name>
    <dbReference type="NCBI Taxonomy" id="642492"/>
    <lineage>
        <taxon>Bacteria</taxon>
        <taxon>Bacillati</taxon>
        <taxon>Bacillota</taxon>
        <taxon>Clostridia</taxon>
        <taxon>Lachnospirales</taxon>
        <taxon>Cellulosilyticaceae</taxon>
        <taxon>Cellulosilyticum</taxon>
    </lineage>
</organism>
<dbReference type="InterPro" id="IPR002509">
    <property type="entry name" value="NODB_dom"/>
</dbReference>
<keyword evidence="1" id="KW-0175">Coiled coil</keyword>
<dbReference type="HOGENOM" id="CLU_021264_6_1_9"/>
<dbReference type="CDD" id="cd10944">
    <property type="entry name" value="CE4_SmPgdA_like"/>
    <property type="match status" value="1"/>
</dbReference>
<dbReference type="eggNOG" id="COG0726">
    <property type="taxonomic scope" value="Bacteria"/>
</dbReference>